<proteinExistence type="predicted"/>
<dbReference type="EMBL" id="JBJUIK010000003">
    <property type="protein sequence ID" value="KAL3533599.1"/>
    <property type="molecule type" value="Genomic_DNA"/>
</dbReference>
<sequence length="279" mass="31560">MKIHLVNWEKVNSDKNLAGVEIIYLIEQGGMLEAVLEDLYSLFTAIPSSHSVTDIYTQADRIIWEPNNSGNFSMKSAYQLAWKVKLEDTQVSPCLEGTIQWSWKLKVPRKVKFFLWLAMLERIPFKRLLFARNITQNDVCDLGPNLTNTLNRSYVSALYKPILVSDWNPSIRNKRVIEPNKPAQNPTQLCIRLAAEFYALGSHHGPPKPNWVVSLVGWKAPALQWCKLNSDGSAIGKPGRAGGCEHPLKMQGLTIVIGKVILVWTGWPRVVLRTFVRAI</sequence>
<evidence type="ECO:0000313" key="2">
    <source>
        <dbReference type="EMBL" id="KAL3533599.1"/>
    </source>
</evidence>
<evidence type="ECO:0000313" key="3">
    <source>
        <dbReference type="Proteomes" id="UP001630127"/>
    </source>
</evidence>
<dbReference type="AlphaFoldDB" id="A0ABD3ARD7"/>
<organism evidence="2 3">
    <name type="scientific">Cinchona calisaya</name>
    <dbReference type="NCBI Taxonomy" id="153742"/>
    <lineage>
        <taxon>Eukaryota</taxon>
        <taxon>Viridiplantae</taxon>
        <taxon>Streptophyta</taxon>
        <taxon>Embryophyta</taxon>
        <taxon>Tracheophyta</taxon>
        <taxon>Spermatophyta</taxon>
        <taxon>Magnoliopsida</taxon>
        <taxon>eudicotyledons</taxon>
        <taxon>Gunneridae</taxon>
        <taxon>Pentapetalae</taxon>
        <taxon>asterids</taxon>
        <taxon>lamiids</taxon>
        <taxon>Gentianales</taxon>
        <taxon>Rubiaceae</taxon>
        <taxon>Cinchonoideae</taxon>
        <taxon>Cinchoneae</taxon>
        <taxon>Cinchona</taxon>
    </lineage>
</organism>
<feature type="domain" description="Reverse transcriptase zinc-binding" evidence="1">
    <location>
        <begin position="72"/>
        <end position="142"/>
    </location>
</feature>
<accession>A0ABD3ARD7</accession>
<dbReference type="Proteomes" id="UP001630127">
    <property type="component" value="Unassembled WGS sequence"/>
</dbReference>
<keyword evidence="3" id="KW-1185">Reference proteome</keyword>
<comment type="caution">
    <text evidence="2">The sequence shown here is derived from an EMBL/GenBank/DDBJ whole genome shotgun (WGS) entry which is preliminary data.</text>
</comment>
<reference evidence="2 3" key="1">
    <citation type="submission" date="2024-11" db="EMBL/GenBank/DDBJ databases">
        <title>A near-complete genome assembly of Cinchona calisaya.</title>
        <authorList>
            <person name="Lian D.C."/>
            <person name="Zhao X.W."/>
            <person name="Wei L."/>
        </authorList>
    </citation>
    <scope>NUCLEOTIDE SEQUENCE [LARGE SCALE GENOMIC DNA]</scope>
    <source>
        <tissue evidence="2">Nenye</tissue>
    </source>
</reference>
<dbReference type="Pfam" id="PF13966">
    <property type="entry name" value="zf-RVT"/>
    <property type="match status" value="1"/>
</dbReference>
<gene>
    <name evidence="2" type="ORF">ACH5RR_007120</name>
</gene>
<dbReference type="InterPro" id="IPR026960">
    <property type="entry name" value="RVT-Znf"/>
</dbReference>
<protein>
    <recommendedName>
        <fullName evidence="1">Reverse transcriptase zinc-binding domain-containing protein</fullName>
    </recommendedName>
</protein>
<name>A0ABD3ARD7_9GENT</name>
<evidence type="ECO:0000259" key="1">
    <source>
        <dbReference type="Pfam" id="PF13966"/>
    </source>
</evidence>